<feature type="transmembrane region" description="Helical" evidence="1">
    <location>
        <begin position="12"/>
        <end position="31"/>
    </location>
</feature>
<evidence type="ECO:0000256" key="1">
    <source>
        <dbReference type="SAM" id="Phobius"/>
    </source>
</evidence>
<accession>A0A7Y4D2V3</accession>
<organism evidence="2 3">
    <name type="scientific">Vibrio splendidus</name>
    <dbReference type="NCBI Taxonomy" id="29497"/>
    <lineage>
        <taxon>Bacteria</taxon>
        <taxon>Pseudomonadati</taxon>
        <taxon>Pseudomonadota</taxon>
        <taxon>Gammaproteobacteria</taxon>
        <taxon>Vibrionales</taxon>
        <taxon>Vibrionaceae</taxon>
        <taxon>Vibrio</taxon>
    </lineage>
</organism>
<name>A0A7Y4D2V3_VIBSP</name>
<evidence type="ECO:0000313" key="2">
    <source>
        <dbReference type="EMBL" id="NOJ11454.1"/>
    </source>
</evidence>
<dbReference type="RefSeq" id="WP_171327407.1">
    <property type="nucleotide sequence ID" value="NZ_CAWPOP010000001.1"/>
</dbReference>
<sequence>MLRLLRQIEKWKLASFSLLMLIAAFFIYNQIGNRISRVDEATFLIGQLNTVLDAAEQYSHDNGSLPPITSDTDTNFGYLNINHLIENPGLSTWQGPYLPYGDTWIGGDQYIDHPDYIATQLLLKEKGSQWARGSSETGCESSSATCSLAACIWLVPTKVAQEINQIVDGNTDIESSNTTGKVRYDKAFGGALICMIGDDYPMSSAQSN</sequence>
<evidence type="ECO:0000313" key="3">
    <source>
        <dbReference type="Proteomes" id="UP000519158"/>
    </source>
</evidence>
<dbReference type="EMBL" id="VTXL01000001">
    <property type="protein sequence ID" value="NOJ11454.1"/>
    <property type="molecule type" value="Genomic_DNA"/>
</dbReference>
<protein>
    <submittedName>
        <fullName evidence="2">Type II secretion system protein</fullName>
    </submittedName>
</protein>
<gene>
    <name evidence="2" type="ORF">F0234_01610</name>
</gene>
<proteinExistence type="predicted"/>
<keyword evidence="1" id="KW-0812">Transmembrane</keyword>
<comment type="caution">
    <text evidence="2">The sequence shown here is derived from an EMBL/GenBank/DDBJ whole genome shotgun (WGS) entry which is preliminary data.</text>
</comment>
<keyword evidence="1" id="KW-0472">Membrane</keyword>
<dbReference type="AlphaFoldDB" id="A0A7Y4D2V3"/>
<reference evidence="2 3" key="1">
    <citation type="submission" date="2019-09" db="EMBL/GenBank/DDBJ databases">
        <title>Draft genome sequencing and comparative genomics of hatchery-associated Vibrios.</title>
        <authorList>
            <person name="Kehlet-Delgado H."/>
            <person name="Mueller R.S."/>
        </authorList>
    </citation>
    <scope>NUCLEOTIDE SEQUENCE [LARGE SCALE GENOMIC DNA]</scope>
    <source>
        <strain evidence="2 3">99-70-13A3</strain>
    </source>
</reference>
<keyword evidence="1" id="KW-1133">Transmembrane helix</keyword>
<dbReference type="Proteomes" id="UP000519158">
    <property type="component" value="Unassembled WGS sequence"/>
</dbReference>